<evidence type="ECO:0000313" key="2">
    <source>
        <dbReference type="Proteomes" id="UP001732700"/>
    </source>
</evidence>
<name>A0ACD5VI73_AVESA</name>
<proteinExistence type="predicted"/>
<evidence type="ECO:0000313" key="1">
    <source>
        <dbReference type="EnsemblPlants" id="AVESA.00010b.r2.3CG0453890.1.CDS.1"/>
    </source>
</evidence>
<keyword evidence="2" id="KW-1185">Reference proteome</keyword>
<sequence length="160" mass="17624">MSGVATSTRGNEEHGVVEREADFRAWLLLLMSLTATVSYAAGFAPPGGVWNDSADGHVAGTPVWRDRFAVRYLVFYYSNTAAFFSSLLVIAMLAKPNKSKRQRHIFYSIVVVCFMSLCCSYMAGTSVDVGSTMLNLIFIAVFVLIMIVFTLKQNLPMSCP</sequence>
<dbReference type="EnsemblPlants" id="AVESA.00010b.r2.3CG0453890.1">
    <property type="protein sequence ID" value="AVESA.00010b.r2.3CG0453890.1.CDS.1"/>
    <property type="gene ID" value="AVESA.00010b.r2.3CG0453890"/>
</dbReference>
<organism evidence="1 2">
    <name type="scientific">Avena sativa</name>
    <name type="common">Oat</name>
    <dbReference type="NCBI Taxonomy" id="4498"/>
    <lineage>
        <taxon>Eukaryota</taxon>
        <taxon>Viridiplantae</taxon>
        <taxon>Streptophyta</taxon>
        <taxon>Embryophyta</taxon>
        <taxon>Tracheophyta</taxon>
        <taxon>Spermatophyta</taxon>
        <taxon>Magnoliopsida</taxon>
        <taxon>Liliopsida</taxon>
        <taxon>Poales</taxon>
        <taxon>Poaceae</taxon>
        <taxon>BOP clade</taxon>
        <taxon>Pooideae</taxon>
        <taxon>Poodae</taxon>
        <taxon>Poeae</taxon>
        <taxon>Poeae Chloroplast Group 1 (Aveneae type)</taxon>
        <taxon>Aveninae</taxon>
        <taxon>Avena</taxon>
    </lineage>
</organism>
<reference evidence="1" key="1">
    <citation type="submission" date="2021-05" db="EMBL/GenBank/DDBJ databases">
        <authorList>
            <person name="Scholz U."/>
            <person name="Mascher M."/>
            <person name="Fiebig A."/>
        </authorList>
    </citation>
    <scope>NUCLEOTIDE SEQUENCE [LARGE SCALE GENOMIC DNA]</scope>
</reference>
<accession>A0ACD5VI73</accession>
<dbReference type="Proteomes" id="UP001732700">
    <property type="component" value="Chromosome 3C"/>
</dbReference>
<reference evidence="1" key="2">
    <citation type="submission" date="2025-09" db="UniProtKB">
        <authorList>
            <consortium name="EnsemblPlants"/>
        </authorList>
    </citation>
    <scope>IDENTIFICATION</scope>
</reference>
<protein>
    <submittedName>
        <fullName evidence="1">Uncharacterized protein</fullName>
    </submittedName>
</protein>